<keyword evidence="10" id="KW-0007">Acetylation</keyword>
<feature type="domain" description="Acyl-CoA dehydrogenase/oxidase N-terminal" evidence="22">
    <location>
        <begin position="111"/>
        <end position="222"/>
    </location>
</feature>
<comment type="subunit">
    <text evidence="4">Homotetramer.</text>
</comment>
<dbReference type="PANTHER" id="PTHR43884">
    <property type="entry name" value="ACYL-COA DEHYDROGENASE"/>
    <property type="match status" value="1"/>
</dbReference>
<comment type="catalytic activity">
    <reaction evidence="16">
        <text>hexanoyl-CoA + oxidized [electron-transfer flavoprotein] + H(+) = (2E)-hexenoyl-CoA + reduced [electron-transfer flavoprotein]</text>
        <dbReference type="Rhea" id="RHEA:43464"/>
        <dbReference type="Rhea" id="RHEA-COMP:10685"/>
        <dbReference type="Rhea" id="RHEA-COMP:10686"/>
        <dbReference type="ChEBI" id="CHEBI:15378"/>
        <dbReference type="ChEBI" id="CHEBI:57692"/>
        <dbReference type="ChEBI" id="CHEBI:58307"/>
        <dbReference type="ChEBI" id="CHEBI:62077"/>
        <dbReference type="ChEBI" id="CHEBI:62620"/>
    </reaction>
    <physiologicalReaction direction="left-to-right" evidence="16">
        <dbReference type="Rhea" id="RHEA:43465"/>
    </physiologicalReaction>
</comment>
<dbReference type="InterPro" id="IPR006091">
    <property type="entry name" value="Acyl-CoA_Oxase/DH_mid-dom"/>
</dbReference>
<dbReference type="InterPro" id="IPR036250">
    <property type="entry name" value="AcylCo_DH-like_C"/>
</dbReference>
<evidence type="ECO:0000256" key="3">
    <source>
        <dbReference type="ARBA" id="ARBA00009347"/>
    </source>
</evidence>
<dbReference type="InterPro" id="IPR009075">
    <property type="entry name" value="AcylCo_DH/oxidase_C"/>
</dbReference>
<dbReference type="GO" id="GO:0050660">
    <property type="term" value="F:flavin adenine dinucleotide binding"/>
    <property type="evidence" value="ECO:0007669"/>
    <property type="project" value="InterPro"/>
</dbReference>
<keyword evidence="8" id="KW-0443">Lipid metabolism</keyword>
<evidence type="ECO:0000256" key="14">
    <source>
        <dbReference type="ARBA" id="ARBA00045387"/>
    </source>
</evidence>
<dbReference type="InterPro" id="IPR009100">
    <property type="entry name" value="AcylCoA_DH/oxidase_NM_dom_sf"/>
</dbReference>
<gene>
    <name evidence="23" type="ORF">LTLLF_123295</name>
</gene>
<dbReference type="GO" id="GO:0046359">
    <property type="term" value="P:butyrate catabolic process"/>
    <property type="evidence" value="ECO:0007669"/>
    <property type="project" value="TreeGrafter"/>
</dbReference>
<evidence type="ECO:0000256" key="9">
    <source>
        <dbReference type="ARBA" id="ARBA00022946"/>
    </source>
</evidence>
<dbReference type="PROSITE" id="PS00072">
    <property type="entry name" value="ACYL_COA_DH_1"/>
    <property type="match status" value="1"/>
</dbReference>
<evidence type="ECO:0000256" key="5">
    <source>
        <dbReference type="ARBA" id="ARBA00012046"/>
    </source>
</evidence>
<name>A0A8J6GV85_MICOH</name>
<dbReference type="PANTHER" id="PTHR43884:SF12">
    <property type="entry name" value="ISOVALERYL-COA DEHYDROGENASE, MITOCHONDRIAL-RELATED"/>
    <property type="match status" value="1"/>
</dbReference>
<dbReference type="GO" id="GO:0016937">
    <property type="term" value="F:short-chain fatty acyl-CoA dehydrogenase activity"/>
    <property type="evidence" value="ECO:0007669"/>
    <property type="project" value="UniProtKB-EC"/>
</dbReference>
<keyword evidence="6 18" id="KW-0285">Flavoprotein</keyword>
<evidence type="ECO:0000256" key="4">
    <source>
        <dbReference type="ARBA" id="ARBA00011881"/>
    </source>
</evidence>
<dbReference type="Gene3D" id="1.10.540.10">
    <property type="entry name" value="Acyl-CoA dehydrogenase/oxidase, N-terminal domain"/>
    <property type="match status" value="1"/>
</dbReference>
<keyword evidence="7 18" id="KW-0274">FAD</keyword>
<dbReference type="Gene3D" id="2.40.110.10">
    <property type="entry name" value="Butyryl-CoA Dehydrogenase, subunit A, domain 2"/>
    <property type="match status" value="1"/>
</dbReference>
<dbReference type="Pfam" id="PF00441">
    <property type="entry name" value="Acyl-CoA_dh_1"/>
    <property type="match status" value="1"/>
</dbReference>
<dbReference type="PROSITE" id="PS00073">
    <property type="entry name" value="ACYL_COA_DH_2"/>
    <property type="match status" value="1"/>
</dbReference>
<dbReference type="AlphaFoldDB" id="A0A8J6GV85"/>
<keyword evidence="8" id="KW-0276">Fatty acid metabolism</keyword>
<dbReference type="InterPro" id="IPR037069">
    <property type="entry name" value="AcylCoA_DH/ox_N_sf"/>
</dbReference>
<evidence type="ECO:0000256" key="13">
    <source>
        <dbReference type="ARBA" id="ARBA00044204"/>
    </source>
</evidence>
<dbReference type="GO" id="GO:0033539">
    <property type="term" value="P:fatty acid beta-oxidation using acyl-CoA dehydrogenase"/>
    <property type="evidence" value="ECO:0007669"/>
    <property type="project" value="UniProtKB-ARBA"/>
</dbReference>
<sequence length="487" mass="52115">MAAALLSRAGGPLRRGECARTASAEPQGRSHSGSCCVRGPPRGQHLPAARGLCPSSVASCTCRARALQGPRLLLGSLPVGPSSPGPLCAAAFTSLPLSQSRSRFWSAELPETHQMLRQTCRDFAEKELVPIAAQLDKEHLFPTAQVKKMGELGLLAMDVPEEFSGAGLDYLAYSIALEEISRGCASTGVIMSVNNSLYLGPILKFGTPEQKQRWITPFTSGDKIGCFALSEPGNGSDAGAASTTAREEGDSWVLNGTKAWITNSWEASATVVFASTDRSRQNKGISAFLVPMPTPGLTLGKKEDKLGIRASSTANLIFEDCRIPKENLLGEPGMGFKIAMQTLDMGRIGIASQALGIAQASLDCAVKYAESRNAFGAPLTKLQNIQFKLADMALALESARLLTWRAAMLKDNKKPFTKESAMAKLAASEAATAISHQAIQILGGMGYVTEMPAERYYRDARITEIYEGTSEIQRLVIAGHLLRSYRS</sequence>
<dbReference type="InterPro" id="IPR006089">
    <property type="entry name" value="Acyl-CoA_DH_CS"/>
</dbReference>
<comment type="catalytic activity">
    <reaction evidence="15">
        <text>pentanoyl-CoA + oxidized [electron-transfer flavoprotein] + H(+) = (2E)-pentenoyl-CoA + reduced [electron-transfer flavoprotein]</text>
        <dbReference type="Rhea" id="RHEA:43456"/>
        <dbReference type="Rhea" id="RHEA-COMP:10685"/>
        <dbReference type="Rhea" id="RHEA-COMP:10686"/>
        <dbReference type="ChEBI" id="CHEBI:15378"/>
        <dbReference type="ChEBI" id="CHEBI:57389"/>
        <dbReference type="ChEBI" id="CHEBI:57692"/>
        <dbReference type="ChEBI" id="CHEBI:58307"/>
        <dbReference type="ChEBI" id="CHEBI:86160"/>
    </reaction>
    <physiologicalReaction direction="left-to-right" evidence="15">
        <dbReference type="Rhea" id="RHEA:43457"/>
    </physiologicalReaction>
</comment>
<evidence type="ECO:0000256" key="16">
    <source>
        <dbReference type="ARBA" id="ARBA00049192"/>
    </source>
</evidence>
<feature type="domain" description="Acyl-CoA dehydrogenase/oxidase C-terminal" evidence="20">
    <location>
        <begin position="333"/>
        <end position="481"/>
    </location>
</feature>
<dbReference type="GO" id="GO:0005739">
    <property type="term" value="C:mitochondrion"/>
    <property type="evidence" value="ECO:0007669"/>
    <property type="project" value="TreeGrafter"/>
</dbReference>
<dbReference type="FunFam" id="2.40.110.10:FF:000001">
    <property type="entry name" value="Acyl-CoA dehydrogenase, mitochondrial"/>
    <property type="match status" value="1"/>
</dbReference>
<evidence type="ECO:0000256" key="11">
    <source>
        <dbReference type="ARBA" id="ARBA00023002"/>
    </source>
</evidence>
<proteinExistence type="inferred from homology"/>
<keyword evidence="11 18" id="KW-0560">Oxidoreductase</keyword>
<comment type="caution">
    <text evidence="23">The sequence shown here is derived from an EMBL/GenBank/DDBJ whole genome shotgun (WGS) entry which is preliminary data.</text>
</comment>
<dbReference type="FunFam" id="1.20.140.10:FF:000004">
    <property type="entry name" value="Acyl-CoA dehydrogenase FadE25"/>
    <property type="match status" value="1"/>
</dbReference>
<evidence type="ECO:0000256" key="8">
    <source>
        <dbReference type="ARBA" id="ARBA00022832"/>
    </source>
</evidence>
<accession>A0A8J6GV85</accession>
<evidence type="ECO:0000256" key="18">
    <source>
        <dbReference type="RuleBase" id="RU362125"/>
    </source>
</evidence>
<dbReference type="Gene3D" id="1.20.140.10">
    <property type="entry name" value="Butyryl-CoA Dehydrogenase, subunit A, domain 3"/>
    <property type="match status" value="1"/>
</dbReference>
<dbReference type="InterPro" id="IPR046373">
    <property type="entry name" value="Acyl-CoA_Oxase/DH_mid-dom_sf"/>
</dbReference>
<evidence type="ECO:0000256" key="17">
    <source>
        <dbReference type="ARBA" id="ARBA00050758"/>
    </source>
</evidence>
<organism evidence="23 24">
    <name type="scientific">Microtus ochrogaster</name>
    <name type="common">Prairie vole</name>
    <dbReference type="NCBI Taxonomy" id="79684"/>
    <lineage>
        <taxon>Eukaryota</taxon>
        <taxon>Metazoa</taxon>
        <taxon>Chordata</taxon>
        <taxon>Craniata</taxon>
        <taxon>Vertebrata</taxon>
        <taxon>Euteleostomi</taxon>
        <taxon>Mammalia</taxon>
        <taxon>Eutheria</taxon>
        <taxon>Euarchontoglires</taxon>
        <taxon>Glires</taxon>
        <taxon>Rodentia</taxon>
        <taxon>Myomorpha</taxon>
        <taxon>Muroidea</taxon>
        <taxon>Cricetidae</taxon>
        <taxon>Arvicolinae</taxon>
        <taxon>Microtus</taxon>
    </lineage>
</organism>
<dbReference type="Pfam" id="PF02770">
    <property type="entry name" value="Acyl-CoA_dh_M"/>
    <property type="match status" value="1"/>
</dbReference>
<dbReference type="EC" id="1.3.8.1" evidence="5"/>
<evidence type="ECO:0000256" key="15">
    <source>
        <dbReference type="ARBA" id="ARBA00048499"/>
    </source>
</evidence>
<comment type="cofactor">
    <cofactor evidence="1 18">
        <name>FAD</name>
        <dbReference type="ChEBI" id="CHEBI:57692"/>
    </cofactor>
</comment>
<evidence type="ECO:0000256" key="10">
    <source>
        <dbReference type="ARBA" id="ARBA00022990"/>
    </source>
</evidence>
<evidence type="ECO:0000256" key="1">
    <source>
        <dbReference type="ARBA" id="ARBA00001974"/>
    </source>
</evidence>
<evidence type="ECO:0000256" key="12">
    <source>
        <dbReference type="ARBA" id="ARBA00031895"/>
    </source>
</evidence>
<evidence type="ECO:0000256" key="6">
    <source>
        <dbReference type="ARBA" id="ARBA00022630"/>
    </source>
</evidence>
<evidence type="ECO:0000256" key="2">
    <source>
        <dbReference type="ARBA" id="ARBA00005198"/>
    </source>
</evidence>
<reference evidence="23" key="1">
    <citation type="submission" date="2020-03" db="EMBL/GenBank/DDBJ databases">
        <title>Studies in the Genomics of Life Span.</title>
        <authorList>
            <person name="Glass D."/>
        </authorList>
    </citation>
    <scope>NUCLEOTIDE SEQUENCE</scope>
    <source>
        <strain evidence="23">LTLLF</strain>
        <tissue evidence="23">Muscle</tissue>
    </source>
</reference>
<dbReference type="Proteomes" id="UP000710432">
    <property type="component" value="Unassembled WGS sequence"/>
</dbReference>
<evidence type="ECO:0000259" key="20">
    <source>
        <dbReference type="Pfam" id="PF00441"/>
    </source>
</evidence>
<dbReference type="EMBL" id="JAATJU010018000">
    <property type="protein sequence ID" value="KAH0516934.1"/>
    <property type="molecule type" value="Genomic_DNA"/>
</dbReference>
<evidence type="ECO:0000256" key="7">
    <source>
        <dbReference type="ARBA" id="ARBA00022827"/>
    </source>
</evidence>
<evidence type="ECO:0000313" key="24">
    <source>
        <dbReference type="Proteomes" id="UP000710432"/>
    </source>
</evidence>
<comment type="function">
    <text evidence="14">Short-chain specific acyl-CoA dehydrogenase is one of the acyl-CoA dehydrogenases that catalyze the first step of mitochondrial fatty acid beta-oxidation, an aerobic process breaking down fatty acids into acetyl-CoA and allowing the production of energy from fats. The first step of fatty acid beta-oxidation consists in the removal of one hydrogen from C-2 and C-3 of the straight-chain fatty acyl-CoA thioester, resulting in the formation of trans-2-enoyl-CoA. Among the different mitochondrial acyl-CoA dehydrogenases, short-chain specific acyl-CoA dehydrogenase acts specifically on acyl-CoAs with saturated 4 to 6 carbons long primary chains.</text>
</comment>
<evidence type="ECO:0000259" key="22">
    <source>
        <dbReference type="Pfam" id="PF02771"/>
    </source>
</evidence>
<feature type="region of interest" description="Disordered" evidence="19">
    <location>
        <begin position="16"/>
        <end position="36"/>
    </location>
</feature>
<dbReference type="FunFam" id="1.10.540.10:FF:000002">
    <property type="entry name" value="Acyl-CoA dehydrogenase FadE19"/>
    <property type="match status" value="1"/>
</dbReference>
<feature type="domain" description="Acyl-CoA oxidase/dehydrogenase middle" evidence="21">
    <location>
        <begin position="226"/>
        <end position="321"/>
    </location>
</feature>
<dbReference type="InterPro" id="IPR013786">
    <property type="entry name" value="AcylCoA_DH/ox_N"/>
</dbReference>
<evidence type="ECO:0000256" key="19">
    <source>
        <dbReference type="SAM" id="MobiDB-lite"/>
    </source>
</evidence>
<dbReference type="CDD" id="cd01158">
    <property type="entry name" value="SCAD_SBCAD"/>
    <property type="match status" value="1"/>
</dbReference>
<comment type="similarity">
    <text evidence="3 18">Belongs to the acyl-CoA dehydrogenase family.</text>
</comment>
<comment type="pathway">
    <text evidence="2">Lipid metabolism; mitochondrial fatty acid beta-oxidation.</text>
</comment>
<evidence type="ECO:0000259" key="21">
    <source>
        <dbReference type="Pfam" id="PF02770"/>
    </source>
</evidence>
<dbReference type="SUPFAM" id="SSF56645">
    <property type="entry name" value="Acyl-CoA dehydrogenase NM domain-like"/>
    <property type="match status" value="1"/>
</dbReference>
<protein>
    <recommendedName>
        <fullName evidence="13">Short-chain specific acyl-CoA dehydrogenase, mitochondrial</fullName>
        <ecNumber evidence="5">1.3.8.1</ecNumber>
    </recommendedName>
    <alternativeName>
        <fullName evidence="12">Butyryl-CoA dehydrogenase</fullName>
    </alternativeName>
</protein>
<evidence type="ECO:0000313" key="23">
    <source>
        <dbReference type="EMBL" id="KAH0516934.1"/>
    </source>
</evidence>
<keyword evidence="9" id="KW-0809">Transit peptide</keyword>
<comment type="catalytic activity">
    <reaction evidence="17">
        <text>butanoyl-CoA + oxidized [electron-transfer flavoprotein] + H(+) = (2E)-butenoyl-CoA + reduced [electron-transfer flavoprotein]</text>
        <dbReference type="Rhea" id="RHEA:24004"/>
        <dbReference type="Rhea" id="RHEA-COMP:10685"/>
        <dbReference type="Rhea" id="RHEA-COMP:10686"/>
        <dbReference type="ChEBI" id="CHEBI:15378"/>
        <dbReference type="ChEBI" id="CHEBI:57332"/>
        <dbReference type="ChEBI" id="CHEBI:57371"/>
        <dbReference type="ChEBI" id="CHEBI:57692"/>
        <dbReference type="ChEBI" id="CHEBI:58307"/>
        <dbReference type="EC" id="1.3.8.1"/>
    </reaction>
    <physiologicalReaction direction="left-to-right" evidence="17">
        <dbReference type="Rhea" id="RHEA:24005"/>
    </physiologicalReaction>
</comment>
<dbReference type="SUPFAM" id="SSF47203">
    <property type="entry name" value="Acyl-CoA dehydrogenase C-terminal domain-like"/>
    <property type="match status" value="1"/>
</dbReference>
<dbReference type="Pfam" id="PF02771">
    <property type="entry name" value="Acyl-CoA_dh_N"/>
    <property type="match status" value="1"/>
</dbReference>